<dbReference type="PANTHER" id="PTHR11364">
    <property type="entry name" value="THIOSULFATE SULFERTANSFERASE"/>
    <property type="match status" value="1"/>
</dbReference>
<dbReference type="Proteomes" id="UP001155128">
    <property type="component" value="Unassembled WGS sequence"/>
</dbReference>
<dbReference type="InterPro" id="IPR001763">
    <property type="entry name" value="Rhodanese-like_dom"/>
</dbReference>
<dbReference type="EMBL" id="JAMSHT010000001">
    <property type="protein sequence ID" value="MCM8557635.1"/>
    <property type="molecule type" value="Genomic_DNA"/>
</dbReference>
<organism evidence="4 5">
    <name type="scientific">Sphingomicrobium sediminis</name>
    <dbReference type="NCBI Taxonomy" id="2950949"/>
    <lineage>
        <taxon>Bacteria</taxon>
        <taxon>Pseudomonadati</taxon>
        <taxon>Pseudomonadota</taxon>
        <taxon>Alphaproteobacteria</taxon>
        <taxon>Sphingomonadales</taxon>
        <taxon>Sphingomonadaceae</taxon>
        <taxon>Sphingomicrobium</taxon>
    </lineage>
</organism>
<sequence>MDDLVTGKWLQAHLDEVQPLDASFFLPAHERDANAEFEAGHIPGALRLDIGSFADPDHPAPHMLPSPELGAQMLESIGLRRDKPIIVYDNSPLRTATRGWFIVRHYGAAEAAVLDGGFGKWTAEGRPVESGPARVRTGLWPVTAAQLEVVTKSDILAGTTPPVADARGPERFAGTTPEPRAGMAAGHIPGAKNLPYSKFYAEGGTLKSQDELRQVFVDAGMDPSAAFTASCGSGVTACSILFAAHLLGGREGKLYDGSWAEWGADPTTPKEQGS</sequence>
<dbReference type="RefSeq" id="WP_252113860.1">
    <property type="nucleotide sequence ID" value="NZ_JAMSHT010000001.1"/>
</dbReference>
<feature type="domain" description="Rhodanese" evidence="3">
    <location>
        <begin position="165"/>
        <end position="271"/>
    </location>
</feature>
<dbReference type="Gene3D" id="3.40.250.10">
    <property type="entry name" value="Rhodanese-like domain"/>
    <property type="match status" value="2"/>
</dbReference>
<dbReference type="InterPro" id="IPR045078">
    <property type="entry name" value="TST/MPST-like"/>
</dbReference>
<proteinExistence type="predicted"/>
<reference evidence="4" key="1">
    <citation type="submission" date="2022-06" db="EMBL/GenBank/DDBJ databases">
        <title>Sphingomicrobium sedimins sp. nov., a marine bacterium isolated from tidal flat.</title>
        <authorList>
            <person name="Kim C.-H."/>
            <person name="Yoo Y."/>
            <person name="Kim J.-J."/>
        </authorList>
    </citation>
    <scope>NUCLEOTIDE SEQUENCE</scope>
    <source>
        <strain evidence="4">GRR-S6-50</strain>
    </source>
</reference>
<protein>
    <submittedName>
        <fullName evidence="4">Sulfurtransferase</fullName>
    </submittedName>
</protein>
<keyword evidence="1" id="KW-0808">Transferase</keyword>
<evidence type="ECO:0000256" key="1">
    <source>
        <dbReference type="ARBA" id="ARBA00022679"/>
    </source>
</evidence>
<dbReference type="InterPro" id="IPR036873">
    <property type="entry name" value="Rhodanese-like_dom_sf"/>
</dbReference>
<dbReference type="SMART" id="SM00450">
    <property type="entry name" value="RHOD"/>
    <property type="match status" value="2"/>
</dbReference>
<comment type="caution">
    <text evidence="4">The sequence shown here is derived from an EMBL/GenBank/DDBJ whole genome shotgun (WGS) entry which is preliminary data.</text>
</comment>
<dbReference type="PROSITE" id="PS50206">
    <property type="entry name" value="RHODANESE_3"/>
    <property type="match status" value="2"/>
</dbReference>
<accession>A0A9X2J323</accession>
<evidence type="ECO:0000313" key="4">
    <source>
        <dbReference type="EMBL" id="MCM8557635.1"/>
    </source>
</evidence>
<feature type="domain" description="Rhodanese" evidence="3">
    <location>
        <begin position="13"/>
        <end position="130"/>
    </location>
</feature>
<evidence type="ECO:0000259" key="3">
    <source>
        <dbReference type="PROSITE" id="PS50206"/>
    </source>
</evidence>
<evidence type="ECO:0000313" key="5">
    <source>
        <dbReference type="Proteomes" id="UP001155128"/>
    </source>
</evidence>
<dbReference type="CDD" id="cd01448">
    <property type="entry name" value="TST_Repeat_1"/>
    <property type="match status" value="1"/>
</dbReference>
<dbReference type="Pfam" id="PF00581">
    <property type="entry name" value="Rhodanese"/>
    <property type="match status" value="2"/>
</dbReference>
<dbReference type="SUPFAM" id="SSF52821">
    <property type="entry name" value="Rhodanese/Cell cycle control phosphatase"/>
    <property type="match status" value="2"/>
</dbReference>
<dbReference type="PANTHER" id="PTHR11364:SF27">
    <property type="entry name" value="SULFURTRANSFERASE"/>
    <property type="match status" value="1"/>
</dbReference>
<dbReference type="GO" id="GO:0004792">
    <property type="term" value="F:thiosulfate-cyanide sulfurtransferase activity"/>
    <property type="evidence" value="ECO:0007669"/>
    <property type="project" value="InterPro"/>
</dbReference>
<gene>
    <name evidence="4" type="ORF">NDO55_07350</name>
</gene>
<evidence type="ECO:0000256" key="2">
    <source>
        <dbReference type="ARBA" id="ARBA00022737"/>
    </source>
</evidence>
<keyword evidence="2" id="KW-0677">Repeat</keyword>
<keyword evidence="5" id="KW-1185">Reference proteome</keyword>
<dbReference type="InterPro" id="IPR001307">
    <property type="entry name" value="Thiosulphate_STrfase_CS"/>
</dbReference>
<dbReference type="PROSITE" id="PS00380">
    <property type="entry name" value="RHODANESE_1"/>
    <property type="match status" value="1"/>
</dbReference>
<dbReference type="CDD" id="cd01449">
    <property type="entry name" value="TST_Repeat_2"/>
    <property type="match status" value="1"/>
</dbReference>
<name>A0A9X2J323_9SPHN</name>
<dbReference type="AlphaFoldDB" id="A0A9X2J323"/>